<evidence type="ECO:0000256" key="1">
    <source>
        <dbReference type="SAM" id="MobiDB-lite"/>
    </source>
</evidence>
<feature type="region of interest" description="Disordered" evidence="1">
    <location>
        <begin position="26"/>
        <end position="46"/>
    </location>
</feature>
<dbReference type="Proteomes" id="UP001223144">
    <property type="component" value="Unassembled WGS sequence"/>
</dbReference>
<evidence type="ECO:0000313" key="2">
    <source>
        <dbReference type="EMBL" id="MDH2390392.1"/>
    </source>
</evidence>
<name>A0ABT6HQ26_9ACTN</name>
<protein>
    <submittedName>
        <fullName evidence="2">Uncharacterized protein</fullName>
    </submittedName>
</protein>
<gene>
    <name evidence="2" type="ORF">QCN29_16630</name>
</gene>
<comment type="caution">
    <text evidence="2">The sequence shown here is derived from an EMBL/GenBank/DDBJ whole genome shotgun (WGS) entry which is preliminary data.</text>
</comment>
<keyword evidence="3" id="KW-1185">Reference proteome</keyword>
<dbReference type="EMBL" id="JARWBG010000017">
    <property type="protein sequence ID" value="MDH2390392.1"/>
    <property type="molecule type" value="Genomic_DNA"/>
</dbReference>
<organism evidence="2 3">
    <name type="scientific">Streptomyces chengmaiensis</name>
    <dbReference type="NCBI Taxonomy" id="3040919"/>
    <lineage>
        <taxon>Bacteria</taxon>
        <taxon>Bacillati</taxon>
        <taxon>Actinomycetota</taxon>
        <taxon>Actinomycetes</taxon>
        <taxon>Kitasatosporales</taxon>
        <taxon>Streptomycetaceae</taxon>
        <taxon>Streptomyces</taxon>
    </lineage>
</organism>
<sequence length="46" mass="4846">MQSLEVVIARLAGTVLSTAVKPLLAPRPLPRPASPDRLAKALSARL</sequence>
<proteinExistence type="predicted"/>
<reference evidence="2 3" key="1">
    <citation type="submission" date="2023-04" db="EMBL/GenBank/DDBJ databases">
        <title>Streptomyces chengmaiensis sp. nov. isolated from the stem of mangrove plant in Hainan.</title>
        <authorList>
            <person name="Huang X."/>
            <person name="Zhou S."/>
            <person name="Chu X."/>
            <person name="Xie Y."/>
            <person name="Lin Y."/>
        </authorList>
    </citation>
    <scope>NUCLEOTIDE SEQUENCE [LARGE SCALE GENOMIC DNA]</scope>
    <source>
        <strain evidence="2 3">HNM0663</strain>
    </source>
</reference>
<dbReference type="RefSeq" id="WP_279928887.1">
    <property type="nucleotide sequence ID" value="NZ_JARWBG010000017.1"/>
</dbReference>
<accession>A0ABT6HQ26</accession>
<evidence type="ECO:0000313" key="3">
    <source>
        <dbReference type="Proteomes" id="UP001223144"/>
    </source>
</evidence>